<dbReference type="AlphaFoldDB" id="A0A0N5AL80"/>
<organism evidence="1 2">
    <name type="scientific">Syphacia muris</name>
    <dbReference type="NCBI Taxonomy" id="451379"/>
    <lineage>
        <taxon>Eukaryota</taxon>
        <taxon>Metazoa</taxon>
        <taxon>Ecdysozoa</taxon>
        <taxon>Nematoda</taxon>
        <taxon>Chromadorea</taxon>
        <taxon>Rhabditida</taxon>
        <taxon>Spirurina</taxon>
        <taxon>Oxyuridomorpha</taxon>
        <taxon>Oxyuroidea</taxon>
        <taxon>Oxyuridae</taxon>
        <taxon>Syphacia</taxon>
    </lineage>
</organism>
<name>A0A0N5AL80_9BILA</name>
<keyword evidence="1" id="KW-1185">Reference proteome</keyword>
<accession>A0A0N5AL80</accession>
<protein>
    <submittedName>
        <fullName evidence="2">Secreted protein</fullName>
    </submittedName>
</protein>
<evidence type="ECO:0000313" key="1">
    <source>
        <dbReference type="Proteomes" id="UP000046393"/>
    </source>
</evidence>
<dbReference type="WBParaSite" id="SMUV_0000528301-mRNA-1">
    <property type="protein sequence ID" value="SMUV_0000528301-mRNA-1"/>
    <property type="gene ID" value="SMUV_0000528301"/>
</dbReference>
<evidence type="ECO:0000313" key="2">
    <source>
        <dbReference type="WBParaSite" id="SMUV_0000528301-mRNA-1"/>
    </source>
</evidence>
<sequence length="71" mass="7593">MLKVCLVDDCRICVWQMNVLLDAAAAAAAAVGWLAEACFCTCSQSEGCCPLAMSVCGWICMCLCDIYIGFN</sequence>
<reference evidence="2" key="1">
    <citation type="submission" date="2017-02" db="UniProtKB">
        <authorList>
            <consortium name="WormBaseParasite"/>
        </authorList>
    </citation>
    <scope>IDENTIFICATION</scope>
</reference>
<dbReference type="Proteomes" id="UP000046393">
    <property type="component" value="Unplaced"/>
</dbReference>
<proteinExistence type="predicted"/>